<evidence type="ECO:0000256" key="1">
    <source>
        <dbReference type="ARBA" id="ARBA00022723"/>
    </source>
</evidence>
<comment type="cofactor">
    <cofactor evidence="4">
        <name>Zn(2+)</name>
        <dbReference type="ChEBI" id="CHEBI:29105"/>
    </cofactor>
    <text evidence="4">Binds 1 zinc ion per subunit.</text>
</comment>
<proteinExistence type="inferred from homology"/>
<evidence type="ECO:0000256" key="4">
    <source>
        <dbReference type="HAMAP-Rule" id="MF_01281"/>
    </source>
</evidence>
<dbReference type="InterPro" id="IPR032466">
    <property type="entry name" value="Metal_Hydrolase"/>
</dbReference>
<keyword evidence="3 4" id="KW-0862">Zinc</keyword>
<feature type="binding site" evidence="4">
    <location>
        <position position="192"/>
    </location>
    <ligand>
        <name>substrate</name>
    </ligand>
</feature>
<feature type="binding site" evidence="4">
    <location>
        <position position="71"/>
    </location>
    <ligand>
        <name>Zn(2+)</name>
        <dbReference type="ChEBI" id="CHEBI:29105"/>
    </ligand>
</feature>
<comment type="caution">
    <text evidence="6">The sequence shown here is derived from an EMBL/GenBank/DDBJ whole genome shotgun (WGS) entry which is preliminary data.</text>
</comment>
<gene>
    <name evidence="4" type="primary">mtaD</name>
    <name evidence="6" type="ORF">GGQ74_000384</name>
</gene>
<dbReference type="RefSeq" id="WP_167939856.1">
    <property type="nucleotide sequence ID" value="NZ_JAATJA010000001.1"/>
</dbReference>
<dbReference type="Proteomes" id="UP000580856">
    <property type="component" value="Unassembled WGS sequence"/>
</dbReference>
<feature type="domain" description="Amidohydrolase-related" evidence="5">
    <location>
        <begin position="62"/>
        <end position="410"/>
    </location>
</feature>
<feature type="binding site" evidence="4">
    <location>
        <position position="219"/>
    </location>
    <ligand>
        <name>Zn(2+)</name>
        <dbReference type="ChEBI" id="CHEBI:29105"/>
    </ligand>
</feature>
<dbReference type="InterPro" id="IPR050287">
    <property type="entry name" value="MTA/SAH_deaminase"/>
</dbReference>
<dbReference type="GO" id="GO:0046872">
    <property type="term" value="F:metal ion binding"/>
    <property type="evidence" value="ECO:0007669"/>
    <property type="project" value="UniProtKB-KW"/>
</dbReference>
<evidence type="ECO:0000256" key="3">
    <source>
        <dbReference type="ARBA" id="ARBA00022833"/>
    </source>
</evidence>
<comment type="function">
    <text evidence="4">Catalyzes the deamination of 5-methylthioadenosine and S-adenosyl-L-homocysteine into 5-methylthioinosine and S-inosyl-L-homocysteine, respectively. Is also able to deaminate adenosine.</text>
</comment>
<protein>
    <recommendedName>
        <fullName evidence="4">5-methylthioadenosine/S-adenosylhomocysteine deaminase</fullName>
        <shortName evidence="4">MTA/SAH deaminase</shortName>
        <ecNumber evidence="4">3.5.4.28</ecNumber>
        <ecNumber evidence="4">3.5.4.31</ecNumber>
    </recommendedName>
</protein>
<feature type="binding site" evidence="4">
    <location>
        <position position="307"/>
    </location>
    <ligand>
        <name>Zn(2+)</name>
        <dbReference type="ChEBI" id="CHEBI:29105"/>
    </ligand>
</feature>
<dbReference type="InterPro" id="IPR006680">
    <property type="entry name" value="Amidohydro-rel"/>
</dbReference>
<dbReference type="Pfam" id="PF01979">
    <property type="entry name" value="Amidohydro_1"/>
    <property type="match status" value="1"/>
</dbReference>
<dbReference type="GO" id="GO:0050270">
    <property type="term" value="F:S-adenosylhomocysteine deaminase activity"/>
    <property type="evidence" value="ECO:0007669"/>
    <property type="project" value="UniProtKB-UniRule"/>
</dbReference>
<keyword evidence="7" id="KW-1185">Reference proteome</keyword>
<dbReference type="PANTHER" id="PTHR43794">
    <property type="entry name" value="AMINOHYDROLASE SSNA-RELATED"/>
    <property type="match status" value="1"/>
</dbReference>
<dbReference type="HAMAP" id="MF_01281">
    <property type="entry name" value="MTA_SAH_deamin"/>
    <property type="match status" value="1"/>
</dbReference>
<dbReference type="InterPro" id="IPR011059">
    <property type="entry name" value="Metal-dep_hydrolase_composite"/>
</dbReference>
<evidence type="ECO:0000256" key="2">
    <source>
        <dbReference type="ARBA" id="ARBA00022801"/>
    </source>
</evidence>
<reference evidence="6 7" key="1">
    <citation type="submission" date="2020-03" db="EMBL/GenBank/DDBJ databases">
        <title>Genomic Encyclopedia of Type Strains, Phase IV (KMG-IV): sequencing the most valuable type-strain genomes for metagenomic binning, comparative biology and taxonomic classification.</title>
        <authorList>
            <person name="Goeker M."/>
        </authorList>
    </citation>
    <scope>NUCLEOTIDE SEQUENCE [LARGE SCALE GENOMIC DNA]</scope>
    <source>
        <strain evidence="6 7">DSM 24233</strain>
    </source>
</reference>
<accession>A0A846QND8</accession>
<keyword evidence="2 4" id="KW-0378">Hydrolase</keyword>
<dbReference type="PANTHER" id="PTHR43794:SF11">
    <property type="entry name" value="AMIDOHYDROLASE-RELATED DOMAIN-CONTAINING PROTEIN"/>
    <property type="match status" value="1"/>
</dbReference>
<sequence>MSRRACDTLIRADRIVTQNDERTIIEDGGIAIAAGRIAAVGPWMEIDAAWQGETVMNLGRSMVLPGLVNAHTHASMTLMRGLADDLPLMEWITQHIFPVEQKLTPELVRLGATLACCEMARTGTTAFYDMYLMEQAVAEAADATGMRAVVGEVIFSFPTPAYANLDAACDVVRAMHDTYRNNDRIRTAVMPHAVYTTTPELLTRTAKLAEELDIPLHIHLAETTTETAQCMEKFGKRPVAYLDSLGLLSPRTLAAHCVDLTDDEIRRLAETGTRVAHNPESNMKLASGIARVRDMADAGVVLGLGTDGACSNNNLDMFAEMSTCALLQKVATMDPTVAPAQQVLDMATRGGAACLNWPGIGSIEPGNLADITALDLDQPGLMPMYNPASHAVYAASGGDVRMTMVGGEVVYRDGAFPKVDYPALLAEVRSAAAWVRKQFEGNGK</sequence>
<comment type="catalytic activity">
    <reaction evidence="4">
        <text>S-methyl-5'-thioadenosine + H2O + H(+) = S-methyl-5'-thioinosine + NH4(+)</text>
        <dbReference type="Rhea" id="RHEA:25025"/>
        <dbReference type="ChEBI" id="CHEBI:15377"/>
        <dbReference type="ChEBI" id="CHEBI:15378"/>
        <dbReference type="ChEBI" id="CHEBI:17509"/>
        <dbReference type="ChEBI" id="CHEBI:28938"/>
        <dbReference type="ChEBI" id="CHEBI:48595"/>
        <dbReference type="EC" id="3.5.4.31"/>
    </reaction>
</comment>
<dbReference type="EC" id="3.5.4.31" evidence="4"/>
<dbReference type="EMBL" id="JAATJA010000001">
    <property type="protein sequence ID" value="NJB66744.1"/>
    <property type="molecule type" value="Genomic_DNA"/>
</dbReference>
<evidence type="ECO:0000313" key="7">
    <source>
        <dbReference type="Proteomes" id="UP000580856"/>
    </source>
</evidence>
<dbReference type="CDD" id="cd01298">
    <property type="entry name" value="ATZ_TRZ_like"/>
    <property type="match status" value="1"/>
</dbReference>
<organism evidence="6 7">
    <name type="scientific">Desulfobaculum xiamenense</name>
    <dbReference type="NCBI Taxonomy" id="995050"/>
    <lineage>
        <taxon>Bacteria</taxon>
        <taxon>Pseudomonadati</taxon>
        <taxon>Thermodesulfobacteriota</taxon>
        <taxon>Desulfovibrionia</taxon>
        <taxon>Desulfovibrionales</taxon>
        <taxon>Desulfovibrionaceae</taxon>
        <taxon>Desulfobaculum</taxon>
    </lineage>
</organism>
<dbReference type="InterPro" id="IPR023512">
    <property type="entry name" value="Deaminase_MtaD/DadD"/>
</dbReference>
<dbReference type="FunFam" id="3.20.20.140:FF:000014">
    <property type="entry name" value="5-methylthioadenosine/S-adenosylhomocysteine deaminase"/>
    <property type="match status" value="1"/>
</dbReference>
<feature type="binding site" evidence="4">
    <location>
        <position position="73"/>
    </location>
    <ligand>
        <name>Zn(2+)</name>
        <dbReference type="ChEBI" id="CHEBI:29105"/>
    </ligand>
</feature>
<feature type="binding site" evidence="4">
    <location>
        <position position="100"/>
    </location>
    <ligand>
        <name>substrate</name>
    </ligand>
</feature>
<keyword evidence="1 4" id="KW-0479">Metal-binding</keyword>
<dbReference type="Gene3D" id="2.30.40.10">
    <property type="entry name" value="Urease, subunit C, domain 1"/>
    <property type="match status" value="1"/>
</dbReference>
<dbReference type="SUPFAM" id="SSF51556">
    <property type="entry name" value="Metallo-dependent hydrolases"/>
    <property type="match status" value="1"/>
</dbReference>
<evidence type="ECO:0000259" key="5">
    <source>
        <dbReference type="Pfam" id="PF01979"/>
    </source>
</evidence>
<dbReference type="EC" id="3.5.4.28" evidence="4"/>
<evidence type="ECO:0000313" key="6">
    <source>
        <dbReference type="EMBL" id="NJB66744.1"/>
    </source>
</evidence>
<feature type="binding site" evidence="4">
    <location>
        <position position="307"/>
    </location>
    <ligand>
        <name>substrate</name>
    </ligand>
</feature>
<comment type="caution">
    <text evidence="4">Lacks conserved residue(s) required for the propagation of feature annotation.</text>
</comment>
<name>A0A846QND8_9BACT</name>
<dbReference type="Gene3D" id="3.20.20.140">
    <property type="entry name" value="Metal-dependent hydrolases"/>
    <property type="match status" value="1"/>
</dbReference>
<comment type="similarity">
    <text evidence="4">Belongs to the metallo-dependent hydrolases superfamily. MTA/SAH deaminase family.</text>
</comment>
<dbReference type="SUPFAM" id="SSF51338">
    <property type="entry name" value="Composite domain of metallo-dependent hydrolases"/>
    <property type="match status" value="1"/>
</dbReference>
<feature type="binding site" evidence="4">
    <location>
        <position position="222"/>
    </location>
    <ligand>
        <name>substrate</name>
    </ligand>
</feature>
<comment type="catalytic activity">
    <reaction evidence="4">
        <text>S-adenosyl-L-homocysteine + H2O + H(+) = S-inosyl-L-homocysteine + NH4(+)</text>
        <dbReference type="Rhea" id="RHEA:20716"/>
        <dbReference type="ChEBI" id="CHEBI:15377"/>
        <dbReference type="ChEBI" id="CHEBI:15378"/>
        <dbReference type="ChEBI" id="CHEBI:28938"/>
        <dbReference type="ChEBI" id="CHEBI:57856"/>
        <dbReference type="ChEBI" id="CHEBI:57985"/>
        <dbReference type="EC" id="3.5.4.28"/>
    </reaction>
</comment>
<dbReference type="GO" id="GO:0090614">
    <property type="term" value="F:5'-methylthioadenosine deaminase activity"/>
    <property type="evidence" value="ECO:0007669"/>
    <property type="project" value="UniProtKB-UniRule"/>
</dbReference>
<dbReference type="AlphaFoldDB" id="A0A846QND8"/>